<keyword evidence="4 6" id="KW-0378">Hydrolase</keyword>
<accession>A0A1G8NMT1</accession>
<evidence type="ECO:0000313" key="9">
    <source>
        <dbReference type="Proteomes" id="UP000199093"/>
    </source>
</evidence>
<feature type="chain" id="PRO_5011330195" description="Serine protease" evidence="6">
    <location>
        <begin position="19"/>
        <end position="261"/>
    </location>
</feature>
<keyword evidence="3 6" id="KW-0732">Signal</keyword>
<comment type="similarity">
    <text evidence="1 6">Belongs to the peptidase S1B family.</text>
</comment>
<dbReference type="InterPro" id="IPR018114">
    <property type="entry name" value="TRYPSIN_HIS"/>
</dbReference>
<dbReference type="InterPro" id="IPR008256">
    <property type="entry name" value="Peptidase_S1B"/>
</dbReference>
<dbReference type="Proteomes" id="UP000199093">
    <property type="component" value="Unassembled WGS sequence"/>
</dbReference>
<dbReference type="InterPro" id="IPR001254">
    <property type="entry name" value="Trypsin_dom"/>
</dbReference>
<dbReference type="STRING" id="555512.SAMN04487993_1010153"/>
<dbReference type="PANTHER" id="PTHR15462">
    <property type="entry name" value="SERINE PROTEASE"/>
    <property type="match status" value="1"/>
</dbReference>
<keyword evidence="5 6" id="KW-0720">Serine protease</keyword>
<dbReference type="PANTHER" id="PTHR15462:SF8">
    <property type="entry name" value="SERINE PROTEASE"/>
    <property type="match status" value="1"/>
</dbReference>
<dbReference type="InterPro" id="IPR009003">
    <property type="entry name" value="Peptidase_S1_PA"/>
</dbReference>
<dbReference type="Gene3D" id="2.40.10.10">
    <property type="entry name" value="Trypsin-like serine proteases"/>
    <property type="match status" value="2"/>
</dbReference>
<keyword evidence="2 6" id="KW-0645">Protease</keyword>
<evidence type="ECO:0000256" key="3">
    <source>
        <dbReference type="ARBA" id="ARBA00022729"/>
    </source>
</evidence>
<evidence type="ECO:0000256" key="1">
    <source>
        <dbReference type="ARBA" id="ARBA00008764"/>
    </source>
</evidence>
<evidence type="ECO:0000259" key="7">
    <source>
        <dbReference type="PROSITE" id="PS50240"/>
    </source>
</evidence>
<evidence type="ECO:0000256" key="6">
    <source>
        <dbReference type="RuleBase" id="RU004296"/>
    </source>
</evidence>
<protein>
    <recommendedName>
        <fullName evidence="6">Serine protease</fullName>
        <ecNumber evidence="6">3.4.21.-</ecNumber>
    </recommendedName>
</protein>
<dbReference type="SUPFAM" id="SSF50494">
    <property type="entry name" value="Trypsin-like serine proteases"/>
    <property type="match status" value="1"/>
</dbReference>
<dbReference type="PROSITE" id="PS00134">
    <property type="entry name" value="TRYPSIN_HIS"/>
    <property type="match status" value="1"/>
</dbReference>
<evidence type="ECO:0000313" key="8">
    <source>
        <dbReference type="EMBL" id="SDI81504.1"/>
    </source>
</evidence>
<dbReference type="PROSITE" id="PS50240">
    <property type="entry name" value="TRYPSIN_DOM"/>
    <property type="match status" value="1"/>
</dbReference>
<feature type="domain" description="Peptidase S1" evidence="7">
    <location>
        <begin position="15"/>
        <end position="241"/>
    </location>
</feature>
<dbReference type="InterPro" id="IPR043504">
    <property type="entry name" value="Peptidase_S1_PA_chymotrypsin"/>
</dbReference>
<dbReference type="SMART" id="SM00020">
    <property type="entry name" value="Tryp_SPc"/>
    <property type="match status" value="1"/>
</dbReference>
<keyword evidence="9" id="KW-1185">Reference proteome</keyword>
<feature type="signal peptide" evidence="6">
    <location>
        <begin position="1"/>
        <end position="18"/>
    </location>
</feature>
<evidence type="ECO:0000256" key="4">
    <source>
        <dbReference type="ARBA" id="ARBA00022801"/>
    </source>
</evidence>
<dbReference type="Pfam" id="PF13365">
    <property type="entry name" value="Trypsin_2"/>
    <property type="match status" value="1"/>
</dbReference>
<sequence>MKMLAALVLCLLAASAGAQDSGLFSMSSREDGRGWEAVGRIEIGGKAFCTGALIAPDLVLTAAHCLFDAESGARVPVSEIQFLAGWRNGRAAAYRRVRSAVPLPGYDFTAPAGPERVRQDVALLRLQHAVRNTTITPFALGPMPDHGDELGVVSYARDRSEAPSLQEMCDVMDRQQDMLVLSCSVDFGSSGAPVFSFAGGQPRIVSIISAKAEAGGRPVSLGAPVAAALVPLREAIAAETPVFRPLVAGNRRETGAKFVRP</sequence>
<dbReference type="AlphaFoldDB" id="A0A1G8NMT1"/>
<dbReference type="PRINTS" id="PR00839">
    <property type="entry name" value="V8PROTEASE"/>
</dbReference>
<reference evidence="8 9" key="1">
    <citation type="submission" date="2016-10" db="EMBL/GenBank/DDBJ databases">
        <authorList>
            <person name="de Groot N.N."/>
        </authorList>
    </citation>
    <scope>NUCLEOTIDE SEQUENCE [LARGE SCALE GENOMIC DNA]</scope>
    <source>
        <strain evidence="8 9">DSM 26424</strain>
    </source>
</reference>
<dbReference type="GO" id="GO:0006508">
    <property type="term" value="P:proteolysis"/>
    <property type="evidence" value="ECO:0007669"/>
    <property type="project" value="UniProtKB-KW"/>
</dbReference>
<evidence type="ECO:0000256" key="5">
    <source>
        <dbReference type="ARBA" id="ARBA00022825"/>
    </source>
</evidence>
<dbReference type="InterPro" id="IPR050966">
    <property type="entry name" value="Glutamyl_endopeptidase"/>
</dbReference>
<dbReference type="EMBL" id="FNEJ01000010">
    <property type="protein sequence ID" value="SDI81504.1"/>
    <property type="molecule type" value="Genomic_DNA"/>
</dbReference>
<gene>
    <name evidence="8" type="ORF">SAMN04487993_1010153</name>
</gene>
<evidence type="ECO:0000256" key="2">
    <source>
        <dbReference type="ARBA" id="ARBA00022670"/>
    </source>
</evidence>
<organism evidence="8 9">
    <name type="scientific">Salipiger marinus</name>
    <dbReference type="NCBI Taxonomy" id="555512"/>
    <lineage>
        <taxon>Bacteria</taxon>
        <taxon>Pseudomonadati</taxon>
        <taxon>Pseudomonadota</taxon>
        <taxon>Alphaproteobacteria</taxon>
        <taxon>Rhodobacterales</taxon>
        <taxon>Roseobacteraceae</taxon>
        <taxon>Salipiger</taxon>
    </lineage>
</organism>
<dbReference type="EC" id="3.4.21.-" evidence="6"/>
<dbReference type="GO" id="GO:0004252">
    <property type="term" value="F:serine-type endopeptidase activity"/>
    <property type="evidence" value="ECO:0007669"/>
    <property type="project" value="InterPro"/>
</dbReference>
<proteinExistence type="inferred from homology"/>
<name>A0A1G8NMT1_9RHOB</name>